<name>A0A6J6GN78_9ZZZZ</name>
<accession>A0A6J6GN78</accession>
<dbReference type="PANTHER" id="PTHR43319:SF3">
    <property type="entry name" value="BETA-LACTAMASE-RELATED DOMAIN-CONTAINING PROTEIN"/>
    <property type="match status" value="1"/>
</dbReference>
<reference evidence="2" key="1">
    <citation type="submission" date="2020-05" db="EMBL/GenBank/DDBJ databases">
        <authorList>
            <person name="Chiriac C."/>
            <person name="Salcher M."/>
            <person name="Ghai R."/>
            <person name="Kavagutti S V."/>
        </authorList>
    </citation>
    <scope>NUCLEOTIDE SEQUENCE</scope>
</reference>
<dbReference type="SUPFAM" id="SSF56601">
    <property type="entry name" value="beta-lactamase/transpeptidase-like"/>
    <property type="match status" value="1"/>
</dbReference>
<dbReference type="InterPro" id="IPR052907">
    <property type="entry name" value="Beta-lactamase/esterase"/>
</dbReference>
<dbReference type="InterPro" id="IPR012338">
    <property type="entry name" value="Beta-lactam/transpept-like"/>
</dbReference>
<dbReference type="EMBL" id="CAFBRX010000061">
    <property type="protein sequence ID" value="CAB5121579.1"/>
    <property type="molecule type" value="Genomic_DNA"/>
</dbReference>
<organism evidence="2">
    <name type="scientific">freshwater metagenome</name>
    <dbReference type="NCBI Taxonomy" id="449393"/>
    <lineage>
        <taxon>unclassified sequences</taxon>
        <taxon>metagenomes</taxon>
        <taxon>ecological metagenomes</taxon>
    </lineage>
</organism>
<dbReference type="AlphaFoldDB" id="A0A6J6GN78"/>
<protein>
    <submittedName>
        <fullName evidence="2">Unannotated protein</fullName>
    </submittedName>
</protein>
<evidence type="ECO:0000313" key="3">
    <source>
        <dbReference type="EMBL" id="CAB5121579.1"/>
    </source>
</evidence>
<dbReference type="Gene3D" id="3.40.710.10">
    <property type="entry name" value="DD-peptidase/beta-lactamase superfamily"/>
    <property type="match status" value="1"/>
</dbReference>
<evidence type="ECO:0000313" key="2">
    <source>
        <dbReference type="EMBL" id="CAB4602761.1"/>
    </source>
</evidence>
<gene>
    <name evidence="2" type="ORF">UFOPK1820_00851</name>
    <name evidence="3" type="ORF">UFOPK4422_00718</name>
</gene>
<dbReference type="InterPro" id="IPR001466">
    <property type="entry name" value="Beta-lactam-related"/>
</dbReference>
<feature type="domain" description="Beta-lactamase-related" evidence="1">
    <location>
        <begin position="21"/>
        <end position="361"/>
    </location>
</feature>
<dbReference type="PANTHER" id="PTHR43319">
    <property type="entry name" value="BETA-LACTAMASE-RELATED"/>
    <property type="match status" value="1"/>
</dbReference>
<dbReference type="EMBL" id="CAEZUK010000128">
    <property type="protein sequence ID" value="CAB4602761.1"/>
    <property type="molecule type" value="Genomic_DNA"/>
</dbReference>
<evidence type="ECO:0000259" key="1">
    <source>
        <dbReference type="Pfam" id="PF00144"/>
    </source>
</evidence>
<dbReference type="Pfam" id="PF00144">
    <property type="entry name" value="Beta-lactamase"/>
    <property type="match status" value="1"/>
</dbReference>
<sequence length="378" mass="40947">MIAVHGSVKSGFEAVRDAFARNFESDFEVGASVAVMHKGEMVVDIWAGHTDLDRTQPWNEDTVINVWSTTKTQMFLCVLILADDGLLSLDDPVAKFWPEFAANGKGGVLVRHLMSHTSGLSGWDESITAEDLYDHDKCAGLLAAQAPWWEPGTKSGYHAMTQGYLLGELVKRVTGISLGNFFRTRVAEPLNADFHIGTPLSVDERVAKVIPAEQGLPANIKPESIFARTMLNPAMDARFSWTPEWRRCESPAANGHGNAHSVALTQAIISHGGTLNGQQFLSSEMVERIFEVQAEGIDQVLMSPGKVGIGYGLNSEHTPVSSNPRSCFWGGWGGSLCVNDLDAQMTFAYVMNRMGNGTVGDMRAAGPLIATHMAIAAL</sequence>
<proteinExistence type="predicted"/>